<feature type="domain" description="Solute-binding protein family 5" evidence="6">
    <location>
        <begin position="90"/>
        <end position="468"/>
    </location>
</feature>
<gene>
    <name evidence="7" type="ORF">J4035_01610</name>
</gene>
<evidence type="ECO:0000313" key="7">
    <source>
        <dbReference type="EMBL" id="MBO3083322.1"/>
    </source>
</evidence>
<evidence type="ECO:0000256" key="3">
    <source>
        <dbReference type="ARBA" id="ARBA00022448"/>
    </source>
</evidence>
<dbReference type="EMBL" id="JAGFBM010000001">
    <property type="protein sequence ID" value="MBO3083322.1"/>
    <property type="molecule type" value="Genomic_DNA"/>
</dbReference>
<dbReference type="Gene3D" id="3.10.105.10">
    <property type="entry name" value="Dipeptide-binding Protein, Domain 3"/>
    <property type="match status" value="1"/>
</dbReference>
<comment type="subcellular location">
    <subcellularLocation>
        <location evidence="1">Cell envelope</location>
    </subcellularLocation>
</comment>
<dbReference type="Proteomes" id="UP000678317">
    <property type="component" value="Unassembled WGS sequence"/>
</dbReference>
<feature type="chain" id="PRO_5046346428" evidence="5">
    <location>
        <begin position="28"/>
        <end position="549"/>
    </location>
</feature>
<feature type="signal peptide" evidence="5">
    <location>
        <begin position="1"/>
        <end position="27"/>
    </location>
</feature>
<accession>A0ABS3SC41</accession>
<dbReference type="Gene3D" id="3.40.190.10">
    <property type="entry name" value="Periplasmic binding protein-like II"/>
    <property type="match status" value="1"/>
</dbReference>
<dbReference type="InterPro" id="IPR030678">
    <property type="entry name" value="Peptide/Ni-bd"/>
</dbReference>
<evidence type="ECO:0000256" key="5">
    <source>
        <dbReference type="SAM" id="SignalP"/>
    </source>
</evidence>
<dbReference type="RefSeq" id="WP_208212580.1">
    <property type="nucleotide sequence ID" value="NZ_CP074404.1"/>
</dbReference>
<keyword evidence="4 5" id="KW-0732">Signal</keyword>
<evidence type="ECO:0000256" key="4">
    <source>
        <dbReference type="ARBA" id="ARBA00022729"/>
    </source>
</evidence>
<evidence type="ECO:0000256" key="2">
    <source>
        <dbReference type="ARBA" id="ARBA00005695"/>
    </source>
</evidence>
<comment type="similarity">
    <text evidence="2">Belongs to the bacterial solute-binding protein 5 family.</text>
</comment>
<evidence type="ECO:0000256" key="1">
    <source>
        <dbReference type="ARBA" id="ARBA00004196"/>
    </source>
</evidence>
<reference evidence="7 8" key="1">
    <citation type="submission" date="2021-03" db="EMBL/GenBank/DDBJ databases">
        <title>novel species in genus Cellulomonas.</title>
        <authorList>
            <person name="Zhang G."/>
        </authorList>
    </citation>
    <scope>NUCLEOTIDE SEQUENCE [LARGE SCALE GENOMIC DNA]</scope>
    <source>
        <strain evidence="8">zg-ZUI188</strain>
    </source>
</reference>
<dbReference type="InterPro" id="IPR000914">
    <property type="entry name" value="SBP_5_dom"/>
</dbReference>
<dbReference type="Gene3D" id="3.90.76.10">
    <property type="entry name" value="Dipeptide-binding Protein, Domain 1"/>
    <property type="match status" value="1"/>
</dbReference>
<protein>
    <submittedName>
        <fullName evidence="7">Peptide ABC transporter substrate-binding protein</fullName>
    </submittedName>
</protein>
<sequence>MSSLAPHRRRVLAATAGLAATALVLTACSGTDDEGGADGGDSGSGTSLTIGTTDKVTSLDPAGSYDNGSFAVQNQVFPFLMNTPYGSPDVEPDIAVSAEFTAPTEYTVTLKPDLKWANGHDLTASDVKFTFDRQLAIADENGPSSLLYNLESTEVVDDTTVVFHLKSENDQIFPQILSSPAGPIVDEEVMSADSLTPDNEIVDANAFAGQYVITSYAFNELVSYEAYDDYAGVLPAAKTSEVNVKYYADSSNLKLDIQEGNIDVAFRSLSATDVADLATDDNVKVVDGPGGEIRYIVFNFDTQPFGAKADGADPAKALAVRQAVAHLIDREPLSEQVYKGTYTPLYSYVPDGLTGATESLKGMYGDGDGGPDAAKAKAALEAAGVTTPVALSLQYSNDHYGPSSADEYALIKDQLEKDGLFAVDLQTTEWVQYSKDRTSDVYPSYQLGWFPDYSDADNYLTPFFLTENFLSNHYANQAVNDMILEQATTADADARTALLEGIQDAVAADLSTVPYLQGAQVAVVGTDVTGTEDTLDASFKFRYGALATS</sequence>
<comment type="caution">
    <text evidence="7">The sequence shown here is derived from an EMBL/GenBank/DDBJ whole genome shotgun (WGS) entry which is preliminary data.</text>
</comment>
<organism evidence="7 8">
    <name type="scientific">Cellulomonas fengjieae</name>
    <dbReference type="NCBI Taxonomy" id="2819978"/>
    <lineage>
        <taxon>Bacteria</taxon>
        <taxon>Bacillati</taxon>
        <taxon>Actinomycetota</taxon>
        <taxon>Actinomycetes</taxon>
        <taxon>Micrococcales</taxon>
        <taxon>Cellulomonadaceae</taxon>
        <taxon>Cellulomonas</taxon>
    </lineage>
</organism>
<keyword evidence="3" id="KW-0813">Transport</keyword>
<name>A0ABS3SC41_9CELL</name>
<dbReference type="InterPro" id="IPR039424">
    <property type="entry name" value="SBP_5"/>
</dbReference>
<dbReference type="PIRSF" id="PIRSF002741">
    <property type="entry name" value="MppA"/>
    <property type="match status" value="1"/>
</dbReference>
<dbReference type="PANTHER" id="PTHR30290:SF10">
    <property type="entry name" value="PERIPLASMIC OLIGOPEPTIDE-BINDING PROTEIN-RELATED"/>
    <property type="match status" value="1"/>
</dbReference>
<evidence type="ECO:0000259" key="6">
    <source>
        <dbReference type="Pfam" id="PF00496"/>
    </source>
</evidence>
<dbReference type="PANTHER" id="PTHR30290">
    <property type="entry name" value="PERIPLASMIC BINDING COMPONENT OF ABC TRANSPORTER"/>
    <property type="match status" value="1"/>
</dbReference>
<keyword evidence="8" id="KW-1185">Reference proteome</keyword>
<proteinExistence type="inferred from homology"/>
<dbReference type="Pfam" id="PF00496">
    <property type="entry name" value="SBP_bac_5"/>
    <property type="match status" value="1"/>
</dbReference>
<evidence type="ECO:0000313" key="8">
    <source>
        <dbReference type="Proteomes" id="UP000678317"/>
    </source>
</evidence>
<dbReference type="SUPFAM" id="SSF53850">
    <property type="entry name" value="Periplasmic binding protein-like II"/>
    <property type="match status" value="1"/>
</dbReference>